<comment type="similarity">
    <text evidence="1">Belongs to the IL-6 superfamily.</text>
</comment>
<keyword evidence="1" id="KW-0339">Growth factor</keyword>
<dbReference type="OrthoDB" id="9893660at2759"/>
<gene>
    <name evidence="1" type="primary">IL12A</name>
</gene>
<dbReference type="GO" id="GO:0008083">
    <property type="term" value="F:growth factor activity"/>
    <property type="evidence" value="ECO:0007669"/>
    <property type="project" value="UniProtKB-KW"/>
</dbReference>
<dbReference type="Proteomes" id="UP000002852">
    <property type="component" value="Unassembled WGS sequence"/>
</dbReference>
<dbReference type="InParanoid" id="M3ZD54"/>
<dbReference type="AlphaFoldDB" id="M3ZD54"/>
<dbReference type="InterPro" id="IPR009079">
    <property type="entry name" value="4_helix_cytokine-like_core"/>
</dbReference>
<proteinExistence type="inferred from homology"/>
<sequence>MLMLLNWRTSTGLPLPPSANNSAQCASLFRDLLLSVTEVLKSEDLCSSLIKSNEMPMRSSETVRACSPASTQNSGCGMLSNSSSNSSFSENECVMNIMRDLAFYHTAIETYLKSPLHRPETEIPLLSPTLGILRDLRKNCSSMETGEHNSSEDAPGRWGNASYVNRQKMCKMMRGFHVRAVTINRAVGYISSGDHRK</sequence>
<evidence type="ECO:0000313" key="3">
    <source>
        <dbReference type="Proteomes" id="UP000002852"/>
    </source>
</evidence>
<keyword evidence="1" id="KW-1015">Disulfide bond</keyword>
<reference evidence="3" key="1">
    <citation type="submission" date="2012-01" db="EMBL/GenBank/DDBJ databases">
        <authorList>
            <person name="Walter R."/>
            <person name="Schartl M."/>
            <person name="Warren W."/>
        </authorList>
    </citation>
    <scope>NUCLEOTIDE SEQUENCE [LARGE SCALE GENOMIC DNA]</scope>
    <source>
        <strain evidence="3">JP 163 A</strain>
    </source>
</reference>
<dbReference type="GO" id="GO:0032496">
    <property type="term" value="P:response to lipopolysaccharide"/>
    <property type="evidence" value="ECO:0007669"/>
    <property type="project" value="Ensembl"/>
</dbReference>
<dbReference type="STRING" id="8083.ENSXMAP00000000146"/>
<keyword evidence="3" id="KW-1185">Reference proteome</keyword>
<accession>M3ZD54</accession>
<name>M3ZD54_XIPMA</name>
<keyword evidence="1" id="KW-0202">Cytokine</keyword>
<dbReference type="OMA" id="ECMRNIM"/>
<dbReference type="GO" id="GO:0043330">
    <property type="term" value="P:response to exogenous dsRNA"/>
    <property type="evidence" value="ECO:0007669"/>
    <property type="project" value="Ensembl"/>
</dbReference>
<reference evidence="2" key="4">
    <citation type="submission" date="2025-09" db="UniProtKB">
        <authorList>
            <consortium name="Ensembl"/>
        </authorList>
    </citation>
    <scope>IDENTIFICATION</scope>
    <source>
        <strain evidence="2">JP 163 A</strain>
    </source>
</reference>
<reference evidence="3" key="2">
    <citation type="journal article" date="2013" name="Nat. Genet.">
        <title>The genome of the platyfish, Xiphophorus maculatus, provides insights into evolutionary adaptation and several complex traits.</title>
        <authorList>
            <person name="Schartl M."/>
            <person name="Walter R.B."/>
            <person name="Shen Y."/>
            <person name="Garcia T."/>
            <person name="Catchen J."/>
            <person name="Amores A."/>
            <person name="Braasch I."/>
            <person name="Chalopin D."/>
            <person name="Volff J.N."/>
            <person name="Lesch K.P."/>
            <person name="Bisazza A."/>
            <person name="Minx P."/>
            <person name="Hillier L."/>
            <person name="Wilson R.K."/>
            <person name="Fuerstenberg S."/>
            <person name="Boore J."/>
            <person name="Searle S."/>
            <person name="Postlethwait J.H."/>
            <person name="Warren W.C."/>
        </authorList>
    </citation>
    <scope>NUCLEOTIDE SEQUENCE [LARGE SCALE GENOMIC DNA]</scope>
    <source>
        <strain evidence="3">JP 163 A</strain>
    </source>
</reference>
<dbReference type="GO" id="GO:0005143">
    <property type="term" value="F:interleukin-12 receptor binding"/>
    <property type="evidence" value="ECO:0007669"/>
    <property type="project" value="InterPro"/>
</dbReference>
<dbReference type="eggNOG" id="ENOG502S8JN">
    <property type="taxonomic scope" value="Eukaryota"/>
</dbReference>
<dbReference type="Pfam" id="PF03039">
    <property type="entry name" value="IL12"/>
    <property type="match status" value="1"/>
</dbReference>
<evidence type="ECO:0000313" key="2">
    <source>
        <dbReference type="Ensembl" id="ENSXMAP00000000146.1"/>
    </source>
</evidence>
<reference evidence="2" key="3">
    <citation type="submission" date="2025-08" db="UniProtKB">
        <authorList>
            <consortium name="Ensembl"/>
        </authorList>
    </citation>
    <scope>IDENTIFICATION</scope>
    <source>
        <strain evidence="2">JP 163 A</strain>
    </source>
</reference>
<dbReference type="Gene3D" id="1.20.1250.10">
    <property type="match status" value="1"/>
</dbReference>
<protein>
    <recommendedName>
        <fullName evidence="1">Interleukin-12 subunit alpha</fullName>
        <shortName evidence="1">IL-12A</shortName>
    </recommendedName>
</protein>
<evidence type="ECO:0000256" key="1">
    <source>
        <dbReference type="RuleBase" id="RU363133"/>
    </source>
</evidence>
<dbReference type="GeneTree" id="ENSGT00390000016906"/>
<keyword evidence="1" id="KW-0964">Secreted</keyword>
<comment type="subcellular location">
    <subcellularLocation>
        <location evidence="1">Secreted</location>
    </subcellularLocation>
</comment>
<dbReference type="SUPFAM" id="SSF47266">
    <property type="entry name" value="4-helical cytokines"/>
    <property type="match status" value="1"/>
</dbReference>
<dbReference type="GO" id="GO:0005615">
    <property type="term" value="C:extracellular space"/>
    <property type="evidence" value="ECO:0007669"/>
    <property type="project" value="UniProtKB-KW"/>
</dbReference>
<dbReference type="InterPro" id="IPR004281">
    <property type="entry name" value="IL-12_alpha"/>
</dbReference>
<organism evidence="2 3">
    <name type="scientific">Xiphophorus maculatus</name>
    <name type="common">Southern platyfish</name>
    <name type="synonym">Platypoecilus maculatus</name>
    <dbReference type="NCBI Taxonomy" id="8083"/>
    <lineage>
        <taxon>Eukaryota</taxon>
        <taxon>Metazoa</taxon>
        <taxon>Chordata</taxon>
        <taxon>Craniata</taxon>
        <taxon>Vertebrata</taxon>
        <taxon>Euteleostomi</taxon>
        <taxon>Actinopterygii</taxon>
        <taxon>Neopterygii</taxon>
        <taxon>Teleostei</taxon>
        <taxon>Neoteleostei</taxon>
        <taxon>Acanthomorphata</taxon>
        <taxon>Ovalentaria</taxon>
        <taxon>Atherinomorphae</taxon>
        <taxon>Cyprinodontiformes</taxon>
        <taxon>Poeciliidae</taxon>
        <taxon>Poeciliinae</taxon>
        <taxon>Xiphophorus</taxon>
    </lineage>
</organism>
<dbReference type="Ensembl" id="ENSXMAT00000000146.2">
    <property type="protein sequence ID" value="ENSXMAP00000000146.1"/>
    <property type="gene ID" value="ENSXMAG00000000152.2"/>
</dbReference>
<dbReference type="HOGENOM" id="CLU_116337_0_0_1"/>
<comment type="subunit">
    <text evidence="1">Heterodimer with IL12B; disulfide-linked. The heterodimer is known as interleukin IL-12.</text>
</comment>
<dbReference type="GO" id="GO:0006955">
    <property type="term" value="P:immune response"/>
    <property type="evidence" value="ECO:0007669"/>
    <property type="project" value="InterPro"/>
</dbReference>
<dbReference type="GO" id="GO:0005125">
    <property type="term" value="F:cytokine activity"/>
    <property type="evidence" value="ECO:0007669"/>
    <property type="project" value="UniProtKB-KW"/>
</dbReference>